<organism evidence="8 9">
    <name type="scientific">Microcystis aeruginosa DA14</name>
    <dbReference type="NCBI Taxonomy" id="1987506"/>
    <lineage>
        <taxon>Bacteria</taxon>
        <taxon>Bacillati</taxon>
        <taxon>Cyanobacteriota</taxon>
        <taxon>Cyanophyceae</taxon>
        <taxon>Oscillatoriophycideae</taxon>
        <taxon>Chroococcales</taxon>
        <taxon>Microcystaceae</taxon>
        <taxon>Microcystis</taxon>
    </lineage>
</organism>
<feature type="transmembrane region" description="Helical" evidence="6">
    <location>
        <begin position="12"/>
        <end position="33"/>
    </location>
</feature>
<dbReference type="InterPro" id="IPR007267">
    <property type="entry name" value="GtrA_DPMS_TM"/>
</dbReference>
<dbReference type="PANTHER" id="PTHR38459">
    <property type="entry name" value="PROPHAGE BACTOPRENOL-LINKED GLUCOSE TRANSLOCASE HOMOLOG"/>
    <property type="match status" value="1"/>
</dbReference>
<gene>
    <name evidence="8" type="ORF">DWQ56_12160</name>
</gene>
<dbReference type="EMBL" id="QQWE01000004">
    <property type="protein sequence ID" value="REJ56454.1"/>
    <property type="molecule type" value="Genomic_DNA"/>
</dbReference>
<dbReference type="AlphaFoldDB" id="A0A3E0M9J2"/>
<dbReference type="GO" id="GO:0005886">
    <property type="term" value="C:plasma membrane"/>
    <property type="evidence" value="ECO:0007669"/>
    <property type="project" value="TreeGrafter"/>
</dbReference>
<dbReference type="GO" id="GO:0000271">
    <property type="term" value="P:polysaccharide biosynthetic process"/>
    <property type="evidence" value="ECO:0007669"/>
    <property type="project" value="InterPro"/>
</dbReference>
<comment type="caution">
    <text evidence="8">The sequence shown here is derived from an EMBL/GenBank/DDBJ whole genome shotgun (WGS) entry which is preliminary data.</text>
</comment>
<evidence type="ECO:0000313" key="9">
    <source>
        <dbReference type="Proteomes" id="UP000256301"/>
    </source>
</evidence>
<evidence type="ECO:0000256" key="1">
    <source>
        <dbReference type="ARBA" id="ARBA00004141"/>
    </source>
</evidence>
<feature type="transmembrane region" description="Helical" evidence="6">
    <location>
        <begin position="39"/>
        <end position="59"/>
    </location>
</feature>
<evidence type="ECO:0000256" key="2">
    <source>
        <dbReference type="ARBA" id="ARBA00009399"/>
    </source>
</evidence>
<comment type="subcellular location">
    <subcellularLocation>
        <location evidence="1">Membrane</location>
        <topology evidence="1">Multi-pass membrane protein</topology>
    </subcellularLocation>
</comment>
<feature type="transmembrane region" description="Helical" evidence="6">
    <location>
        <begin position="80"/>
        <end position="101"/>
    </location>
</feature>
<evidence type="ECO:0000313" key="8">
    <source>
        <dbReference type="EMBL" id="REJ56454.1"/>
    </source>
</evidence>
<keyword evidence="4 6" id="KW-1133">Transmembrane helix</keyword>
<keyword evidence="5 6" id="KW-0472">Membrane</keyword>
<dbReference type="PANTHER" id="PTHR38459:SF1">
    <property type="entry name" value="PROPHAGE BACTOPRENOL-LINKED GLUCOSE TRANSLOCASE HOMOLOG"/>
    <property type="match status" value="1"/>
</dbReference>
<evidence type="ECO:0000256" key="3">
    <source>
        <dbReference type="ARBA" id="ARBA00022692"/>
    </source>
</evidence>
<feature type="transmembrane region" description="Helical" evidence="6">
    <location>
        <begin position="107"/>
        <end position="126"/>
    </location>
</feature>
<evidence type="ECO:0000256" key="5">
    <source>
        <dbReference type="ARBA" id="ARBA00023136"/>
    </source>
</evidence>
<dbReference type="InterPro" id="IPR051401">
    <property type="entry name" value="GtrA_CellWall_Glycosyl"/>
</dbReference>
<keyword evidence="3 6" id="KW-0812">Transmembrane</keyword>
<protein>
    <submittedName>
        <fullName evidence="8">GtrA family protein</fullName>
    </submittedName>
</protein>
<sequence>MQRSKTLFKSGFFKFLLVGLFCTIQNVFWLYLLTTILKFHYLISTIILMITVNSLGFYLNKRYTFKTDKTRTIKSVFKELIKYHTVMLSSSLIILGLMYVFVDIFRIWYILSNLVISIGMSIYNFLIHKIWTFNRK</sequence>
<reference evidence="8 9" key="1">
    <citation type="submission" date="2017-08" db="EMBL/GenBank/DDBJ databases">
        <title>Functional genomic and metabolic studies of the symbiotic interactions of six Microcystis-dominated communities.</title>
        <authorList>
            <person name="Li Q."/>
            <person name="Lin F."/>
        </authorList>
    </citation>
    <scope>NUCLEOTIDE SEQUENCE [LARGE SCALE GENOMIC DNA]</scope>
    <source>
        <strain evidence="8">DA14</strain>
    </source>
</reference>
<dbReference type="Pfam" id="PF04138">
    <property type="entry name" value="GtrA_DPMS_TM"/>
    <property type="match status" value="1"/>
</dbReference>
<evidence type="ECO:0000256" key="4">
    <source>
        <dbReference type="ARBA" id="ARBA00022989"/>
    </source>
</evidence>
<evidence type="ECO:0000259" key="7">
    <source>
        <dbReference type="Pfam" id="PF04138"/>
    </source>
</evidence>
<proteinExistence type="inferred from homology"/>
<comment type="similarity">
    <text evidence="2">Belongs to the GtrA family.</text>
</comment>
<name>A0A3E0M9J2_MICAE</name>
<evidence type="ECO:0000256" key="6">
    <source>
        <dbReference type="SAM" id="Phobius"/>
    </source>
</evidence>
<dbReference type="Proteomes" id="UP000256301">
    <property type="component" value="Unassembled WGS sequence"/>
</dbReference>
<accession>A0A3E0M9J2</accession>
<feature type="domain" description="GtrA/DPMS transmembrane" evidence="7">
    <location>
        <begin position="14"/>
        <end position="133"/>
    </location>
</feature>